<evidence type="ECO:0000256" key="1">
    <source>
        <dbReference type="SAM" id="MobiDB-lite"/>
    </source>
</evidence>
<gene>
    <name evidence="2" type="ORF">EYF80_064577</name>
</gene>
<organism evidence="2 3">
    <name type="scientific">Liparis tanakae</name>
    <name type="common">Tanaka's snailfish</name>
    <dbReference type="NCBI Taxonomy" id="230148"/>
    <lineage>
        <taxon>Eukaryota</taxon>
        <taxon>Metazoa</taxon>
        <taxon>Chordata</taxon>
        <taxon>Craniata</taxon>
        <taxon>Vertebrata</taxon>
        <taxon>Euteleostomi</taxon>
        <taxon>Actinopterygii</taxon>
        <taxon>Neopterygii</taxon>
        <taxon>Teleostei</taxon>
        <taxon>Neoteleostei</taxon>
        <taxon>Acanthomorphata</taxon>
        <taxon>Eupercaria</taxon>
        <taxon>Perciformes</taxon>
        <taxon>Cottioidei</taxon>
        <taxon>Cottales</taxon>
        <taxon>Liparidae</taxon>
        <taxon>Liparis</taxon>
    </lineage>
</organism>
<accession>A0A4Z2E954</accession>
<evidence type="ECO:0000313" key="2">
    <source>
        <dbReference type="EMBL" id="TNN25295.1"/>
    </source>
</evidence>
<dbReference type="AlphaFoldDB" id="A0A4Z2E954"/>
<feature type="region of interest" description="Disordered" evidence="1">
    <location>
        <begin position="34"/>
        <end position="54"/>
    </location>
</feature>
<sequence length="104" mass="12065">MVHLTAAAVCYKKREELVVLSSARRLGCRDNDVTLVDRGGQKSQGSHGSDLRRNELPRRDKNIWCSQWFSNCCCHAPLRRNENVHPPSRQHSLCAAFFYWNNFF</sequence>
<protein>
    <submittedName>
        <fullName evidence="2">Uncharacterized protein</fullName>
    </submittedName>
</protein>
<proteinExistence type="predicted"/>
<reference evidence="2 3" key="1">
    <citation type="submission" date="2019-03" db="EMBL/GenBank/DDBJ databases">
        <title>First draft genome of Liparis tanakae, snailfish: a comprehensive survey of snailfish specific genes.</title>
        <authorList>
            <person name="Kim W."/>
            <person name="Song I."/>
            <person name="Jeong J.-H."/>
            <person name="Kim D."/>
            <person name="Kim S."/>
            <person name="Ryu S."/>
            <person name="Song J.Y."/>
            <person name="Lee S.K."/>
        </authorList>
    </citation>
    <scope>NUCLEOTIDE SEQUENCE [LARGE SCALE GENOMIC DNA]</scope>
    <source>
        <tissue evidence="2">Muscle</tissue>
    </source>
</reference>
<dbReference type="EMBL" id="SRLO01012925">
    <property type="protein sequence ID" value="TNN25295.1"/>
    <property type="molecule type" value="Genomic_DNA"/>
</dbReference>
<evidence type="ECO:0000313" key="3">
    <source>
        <dbReference type="Proteomes" id="UP000314294"/>
    </source>
</evidence>
<comment type="caution">
    <text evidence="2">The sequence shown here is derived from an EMBL/GenBank/DDBJ whole genome shotgun (WGS) entry which is preliminary data.</text>
</comment>
<name>A0A4Z2E954_9TELE</name>
<keyword evidence="3" id="KW-1185">Reference proteome</keyword>
<dbReference type="Proteomes" id="UP000314294">
    <property type="component" value="Unassembled WGS sequence"/>
</dbReference>